<dbReference type="InterPro" id="IPR000551">
    <property type="entry name" value="MerR-type_HTH_dom"/>
</dbReference>
<gene>
    <name evidence="6" type="ORF">EDD42_3126</name>
</gene>
<keyword evidence="2" id="KW-0805">Transcription regulation</keyword>
<dbReference type="GO" id="GO:0003677">
    <property type="term" value="F:DNA binding"/>
    <property type="evidence" value="ECO:0007669"/>
    <property type="project" value="UniProtKB-KW"/>
</dbReference>
<evidence type="ECO:0000256" key="2">
    <source>
        <dbReference type="ARBA" id="ARBA00023015"/>
    </source>
</evidence>
<evidence type="ECO:0000313" key="7">
    <source>
        <dbReference type="Proteomes" id="UP000266915"/>
    </source>
</evidence>
<dbReference type="GO" id="GO:0003700">
    <property type="term" value="F:DNA-binding transcription factor activity"/>
    <property type="evidence" value="ECO:0007669"/>
    <property type="project" value="InterPro"/>
</dbReference>
<keyword evidence="1" id="KW-0678">Repressor</keyword>
<sequence>MDEHRRAEHRRAEGGVTVGRAAAEIGVSVRTLHHWDELGVAQPSGRNQSGYRSYLSVDIARLRRVVLLRDLGVPLARIPALLTAPAAERRAELAERRRELGDTIERLEAVARSVDRLLEADELGVLVPEDERQAVFGDDWNPTMAETARTRWGDSAQWAEYAERSATRTPDDWRALVGPMRDLVDELAEAKRAGVVAGSETANTLAERHRAALSEYFHCTPSMHVITGRLALTEPGMADTYDRIEPGLAEWLSNIIDANARSHGVDPDTAVWE</sequence>
<dbReference type="Pfam" id="PF07739">
    <property type="entry name" value="TipAS"/>
    <property type="match status" value="1"/>
</dbReference>
<keyword evidence="3 6" id="KW-0238">DNA-binding</keyword>
<dbReference type="PANTHER" id="PTHR30204">
    <property type="entry name" value="REDOX-CYCLING DRUG-SENSING TRANSCRIPTIONAL ACTIVATOR SOXR"/>
    <property type="match status" value="1"/>
</dbReference>
<evidence type="ECO:0000259" key="5">
    <source>
        <dbReference type="PROSITE" id="PS50937"/>
    </source>
</evidence>
<reference evidence="6 7" key="1">
    <citation type="submission" date="2018-11" db="EMBL/GenBank/DDBJ databases">
        <title>Sequencing the genomes of 1000 actinobacteria strains.</title>
        <authorList>
            <person name="Klenk H.-P."/>
        </authorList>
    </citation>
    <scope>NUCLEOTIDE SEQUENCE [LARGE SCALE GENOMIC DNA]</scope>
    <source>
        <strain evidence="6 7">DSM 14012</strain>
    </source>
</reference>
<organism evidence="6 7">
    <name type="scientific">Plantibacter flavus</name>
    <dbReference type="NCBI Taxonomy" id="150123"/>
    <lineage>
        <taxon>Bacteria</taxon>
        <taxon>Bacillati</taxon>
        <taxon>Actinomycetota</taxon>
        <taxon>Actinomycetes</taxon>
        <taxon>Micrococcales</taxon>
        <taxon>Microbacteriaceae</taxon>
        <taxon>Plantibacter</taxon>
    </lineage>
</organism>
<name>A0A3N2C6V7_9MICO</name>
<evidence type="ECO:0000256" key="3">
    <source>
        <dbReference type="ARBA" id="ARBA00023125"/>
    </source>
</evidence>
<keyword evidence="7" id="KW-1185">Reference proteome</keyword>
<dbReference type="InterPro" id="IPR036244">
    <property type="entry name" value="TipA-like_antibiotic-bd"/>
</dbReference>
<keyword evidence="4" id="KW-0804">Transcription</keyword>
<dbReference type="SMART" id="SM00422">
    <property type="entry name" value="HTH_MERR"/>
    <property type="match status" value="1"/>
</dbReference>
<dbReference type="AlphaFoldDB" id="A0A3N2C6V7"/>
<evidence type="ECO:0000256" key="1">
    <source>
        <dbReference type="ARBA" id="ARBA00022491"/>
    </source>
</evidence>
<dbReference type="Pfam" id="PF13411">
    <property type="entry name" value="MerR_1"/>
    <property type="match status" value="1"/>
</dbReference>
<dbReference type="EMBL" id="RKHL01000001">
    <property type="protein sequence ID" value="ROR83024.1"/>
    <property type="molecule type" value="Genomic_DNA"/>
</dbReference>
<dbReference type="InterPro" id="IPR012925">
    <property type="entry name" value="TipAS_dom"/>
</dbReference>
<dbReference type="Gene3D" id="1.10.490.50">
    <property type="entry name" value="Antibiotic binding domain of TipA-like multidrug resistance regulators"/>
    <property type="match status" value="1"/>
</dbReference>
<comment type="caution">
    <text evidence="6">The sequence shown here is derived from an EMBL/GenBank/DDBJ whole genome shotgun (WGS) entry which is preliminary data.</text>
</comment>
<dbReference type="InterPro" id="IPR047057">
    <property type="entry name" value="MerR_fam"/>
</dbReference>
<dbReference type="SUPFAM" id="SSF89082">
    <property type="entry name" value="Antibiotic binding domain of TipA-like multidrug resistance regulators"/>
    <property type="match status" value="1"/>
</dbReference>
<proteinExistence type="predicted"/>
<evidence type="ECO:0000313" key="6">
    <source>
        <dbReference type="EMBL" id="ROR83024.1"/>
    </source>
</evidence>
<accession>A0A3N2C6V7</accession>
<dbReference type="CDD" id="cd01106">
    <property type="entry name" value="HTH_TipAL-Mta"/>
    <property type="match status" value="1"/>
</dbReference>
<protein>
    <submittedName>
        <fullName evidence="6">DNA-binding transcriptional MerR regulator</fullName>
    </submittedName>
</protein>
<dbReference type="InterPro" id="IPR009061">
    <property type="entry name" value="DNA-bd_dom_put_sf"/>
</dbReference>
<dbReference type="Gene3D" id="1.10.1660.10">
    <property type="match status" value="1"/>
</dbReference>
<dbReference type="SUPFAM" id="SSF46955">
    <property type="entry name" value="Putative DNA-binding domain"/>
    <property type="match status" value="1"/>
</dbReference>
<dbReference type="PROSITE" id="PS50937">
    <property type="entry name" value="HTH_MERR_2"/>
    <property type="match status" value="1"/>
</dbReference>
<evidence type="ECO:0000256" key="4">
    <source>
        <dbReference type="ARBA" id="ARBA00023163"/>
    </source>
</evidence>
<feature type="domain" description="HTH merR-type" evidence="5">
    <location>
        <begin position="17"/>
        <end position="84"/>
    </location>
</feature>
<dbReference type="Proteomes" id="UP000266915">
    <property type="component" value="Unassembled WGS sequence"/>
</dbReference>
<dbReference type="PANTHER" id="PTHR30204:SF69">
    <property type="entry name" value="MERR-FAMILY TRANSCRIPTIONAL REGULATOR"/>
    <property type="match status" value="1"/>
</dbReference>